<evidence type="ECO:0000256" key="2">
    <source>
        <dbReference type="ARBA" id="ARBA00022723"/>
    </source>
</evidence>
<comment type="subcellular location">
    <subcellularLocation>
        <location evidence="6">Nucleus</location>
    </subcellularLocation>
</comment>
<dbReference type="InterPro" id="IPR001275">
    <property type="entry name" value="DM_DNA-bd"/>
</dbReference>
<dbReference type="InterPro" id="IPR005173">
    <property type="entry name" value="DMA"/>
</dbReference>
<dbReference type="GeneID" id="100204042"/>
<reference evidence="10" key="1">
    <citation type="submission" date="2025-08" db="UniProtKB">
        <authorList>
            <consortium name="RefSeq"/>
        </authorList>
    </citation>
    <scope>IDENTIFICATION</scope>
</reference>
<feature type="compositionally biased region" description="Basic and acidic residues" evidence="7">
    <location>
        <begin position="156"/>
        <end position="165"/>
    </location>
</feature>
<comment type="similarity">
    <text evidence="1">Belongs to the DMRT family.</text>
</comment>
<feature type="domain" description="DM" evidence="8">
    <location>
        <begin position="17"/>
        <end position="64"/>
    </location>
</feature>
<dbReference type="Gene3D" id="4.10.1040.10">
    <property type="entry name" value="DM DNA-binding domain"/>
    <property type="match status" value="1"/>
</dbReference>
<evidence type="ECO:0000256" key="6">
    <source>
        <dbReference type="PROSITE-ProRule" id="PRU00070"/>
    </source>
</evidence>
<dbReference type="Proteomes" id="UP001652625">
    <property type="component" value="Chromosome 09"/>
</dbReference>
<evidence type="ECO:0000313" key="9">
    <source>
        <dbReference type="Proteomes" id="UP001652625"/>
    </source>
</evidence>
<keyword evidence="3 6" id="KW-0862">Zinc</keyword>
<accession>A0ABM4CG95</accession>
<dbReference type="CDD" id="cd14370">
    <property type="entry name" value="CUE_DMA"/>
    <property type="match status" value="1"/>
</dbReference>
<name>A0ABM4CG95_HYDVU</name>
<keyword evidence="2 6" id="KW-0479">Metal-binding</keyword>
<sequence length="435" mass="48287">MIAVSSHNKVPPRLPKCARCRNHGVVSILKGHKRFCRWRDCNCPDCNLIAERQRVMAAQVALRRQQDQEEYMRAVQLQQSDDPPPAISQPVSTSPLNGVIKGPTFSVAHTWSLNEPVVMSETAIGESKCLEFKKEETYNSDDDYAIGNVADDSPECEDKNEKSETCDEQASPKRKLSSVIENHNIMPLASPRLQSSSSSESEEPVVKIARIEPEMSVHQKQLQQKNLDLLSRLYPEQKRGVLELILKGCNNDIVQAIECILPSHERAIQQLSMLPNQSYSLNGSTKTIETLTRTYPHITGEKISSAFLPFTTNQHSIPVQSFSATITSGGCPPGCMCQKQQKCECIDCINGKTNHLSNNHTPTNSLKYPIQTLSHLNHIAPNKLKTAHRMAPYVPVSSHVGNTLSEPVKICAGCGGTMKLEDQRCPNCEPEPIKT</sequence>
<organism evidence="9 10">
    <name type="scientific">Hydra vulgaris</name>
    <name type="common">Hydra</name>
    <name type="synonym">Hydra attenuata</name>
    <dbReference type="NCBI Taxonomy" id="6087"/>
    <lineage>
        <taxon>Eukaryota</taxon>
        <taxon>Metazoa</taxon>
        <taxon>Cnidaria</taxon>
        <taxon>Hydrozoa</taxon>
        <taxon>Hydroidolina</taxon>
        <taxon>Anthoathecata</taxon>
        <taxon>Aplanulata</taxon>
        <taxon>Hydridae</taxon>
        <taxon>Hydra</taxon>
    </lineage>
</organism>
<evidence type="ECO:0000256" key="7">
    <source>
        <dbReference type="SAM" id="MobiDB-lite"/>
    </source>
</evidence>
<evidence type="ECO:0000256" key="3">
    <source>
        <dbReference type="ARBA" id="ARBA00022833"/>
    </source>
</evidence>
<dbReference type="InterPro" id="IPR036407">
    <property type="entry name" value="DM_DNA-bd_sf"/>
</dbReference>
<gene>
    <name evidence="10" type="primary">LOC100204042</name>
</gene>
<evidence type="ECO:0000259" key="8">
    <source>
        <dbReference type="PROSITE" id="PS50809"/>
    </source>
</evidence>
<proteinExistence type="inferred from homology"/>
<dbReference type="PANTHER" id="PTHR12322">
    <property type="entry name" value="DOUBLESEX AND MAB-3 RELATED TRANSCRIPTION FACTOR DMRT"/>
    <property type="match status" value="1"/>
</dbReference>
<dbReference type="SUPFAM" id="SSF82927">
    <property type="entry name" value="Cysteine-rich DNA binding domain, (DM domain)"/>
    <property type="match status" value="1"/>
</dbReference>
<evidence type="ECO:0000256" key="4">
    <source>
        <dbReference type="ARBA" id="ARBA00023125"/>
    </source>
</evidence>
<keyword evidence="9" id="KW-1185">Reference proteome</keyword>
<evidence type="ECO:0000313" key="10">
    <source>
        <dbReference type="RefSeq" id="XP_065660746.1"/>
    </source>
</evidence>
<dbReference type="RefSeq" id="XP_065660746.1">
    <property type="nucleotide sequence ID" value="XM_065804674.1"/>
</dbReference>
<feature type="region of interest" description="Disordered" evidence="7">
    <location>
        <begin position="143"/>
        <end position="175"/>
    </location>
</feature>
<dbReference type="InterPro" id="IPR009060">
    <property type="entry name" value="UBA-like_sf"/>
</dbReference>
<feature type="DNA-binding region" description="DM" evidence="6">
    <location>
        <begin position="17"/>
        <end position="64"/>
    </location>
</feature>
<keyword evidence="5 6" id="KW-0539">Nucleus</keyword>
<protein>
    <submittedName>
        <fullName evidence="10">Doublesex- and mab-3-related transcription factor A2 isoform X1</fullName>
    </submittedName>
</protein>
<dbReference type="PROSITE" id="PS40000">
    <property type="entry name" value="DM_1"/>
    <property type="match status" value="1"/>
</dbReference>
<dbReference type="PANTHER" id="PTHR12322:SF116">
    <property type="entry name" value="DOUBLESEX-MAB RELATED 99B"/>
    <property type="match status" value="1"/>
</dbReference>
<keyword evidence="4 6" id="KW-0238">DNA-binding</keyword>
<dbReference type="SUPFAM" id="SSF46934">
    <property type="entry name" value="UBA-like"/>
    <property type="match status" value="1"/>
</dbReference>
<dbReference type="Pfam" id="PF00751">
    <property type="entry name" value="DM"/>
    <property type="match status" value="1"/>
</dbReference>
<dbReference type="InterPro" id="IPR026607">
    <property type="entry name" value="DMRT"/>
</dbReference>
<evidence type="ECO:0000256" key="1">
    <source>
        <dbReference type="ARBA" id="ARBA00006834"/>
    </source>
</evidence>
<dbReference type="SMART" id="SM00301">
    <property type="entry name" value="DM"/>
    <property type="match status" value="1"/>
</dbReference>
<evidence type="ECO:0000256" key="5">
    <source>
        <dbReference type="ARBA" id="ARBA00023242"/>
    </source>
</evidence>
<dbReference type="Pfam" id="PF03474">
    <property type="entry name" value="DMA"/>
    <property type="match status" value="1"/>
</dbReference>
<dbReference type="PROSITE" id="PS50809">
    <property type="entry name" value="DM_2"/>
    <property type="match status" value="1"/>
</dbReference>